<comment type="caution">
    <text evidence="2">The sequence shown here is derived from an EMBL/GenBank/DDBJ whole genome shotgun (WGS) entry which is preliminary data.</text>
</comment>
<dbReference type="PANTHER" id="PTHR33164:SF99">
    <property type="entry name" value="MARR FAMILY REGULATORY PROTEIN"/>
    <property type="match status" value="1"/>
</dbReference>
<dbReference type="CDD" id="cd00090">
    <property type="entry name" value="HTH_ARSR"/>
    <property type="match status" value="1"/>
</dbReference>
<reference evidence="2 3" key="1">
    <citation type="submission" date="2020-01" db="EMBL/GenBank/DDBJ databases">
        <title>Genomes of bacteria type strains.</title>
        <authorList>
            <person name="Chen J."/>
            <person name="Zhu S."/>
            <person name="Yang J."/>
        </authorList>
    </citation>
    <scope>NUCLEOTIDE SEQUENCE [LARGE SCALE GENOMIC DNA]</scope>
    <source>
        <strain evidence="2 3">DSM 16655</strain>
    </source>
</reference>
<dbReference type="SUPFAM" id="SSF46785">
    <property type="entry name" value="Winged helix' DNA-binding domain"/>
    <property type="match status" value="1"/>
</dbReference>
<dbReference type="PROSITE" id="PS50995">
    <property type="entry name" value="HTH_MARR_2"/>
    <property type="match status" value="1"/>
</dbReference>
<dbReference type="InterPro" id="IPR000835">
    <property type="entry name" value="HTH_MarR-typ"/>
</dbReference>
<protein>
    <submittedName>
        <fullName evidence="2">MarR family transcriptional regulator</fullName>
    </submittedName>
</protein>
<evidence type="ECO:0000259" key="1">
    <source>
        <dbReference type="PROSITE" id="PS50995"/>
    </source>
</evidence>
<organism evidence="2 3">
    <name type="scientific">Hoeflea alexandrii</name>
    <dbReference type="NCBI Taxonomy" id="288436"/>
    <lineage>
        <taxon>Bacteria</taxon>
        <taxon>Pseudomonadati</taxon>
        <taxon>Pseudomonadota</taxon>
        <taxon>Alphaproteobacteria</taxon>
        <taxon>Hyphomicrobiales</taxon>
        <taxon>Rhizobiaceae</taxon>
        <taxon>Hoeflea</taxon>
    </lineage>
</organism>
<dbReference type="Pfam" id="PF12802">
    <property type="entry name" value="MarR_2"/>
    <property type="match status" value="1"/>
</dbReference>
<dbReference type="InterPro" id="IPR036390">
    <property type="entry name" value="WH_DNA-bd_sf"/>
</dbReference>
<proteinExistence type="predicted"/>
<evidence type="ECO:0000313" key="2">
    <source>
        <dbReference type="EMBL" id="MCO6409169.1"/>
    </source>
</evidence>
<dbReference type="InterPro" id="IPR039422">
    <property type="entry name" value="MarR/SlyA-like"/>
</dbReference>
<gene>
    <name evidence="2" type="ORF">GTW23_13375</name>
</gene>
<keyword evidence="3" id="KW-1185">Reference proteome</keyword>
<name>A0ABT1CSK0_9HYPH</name>
<dbReference type="RefSeq" id="WP_152010719.1">
    <property type="nucleotide sequence ID" value="NZ_CP159480.1"/>
</dbReference>
<dbReference type="InterPro" id="IPR036388">
    <property type="entry name" value="WH-like_DNA-bd_sf"/>
</dbReference>
<sequence>MDSGNKAGQVFAFFNEVAIIDQLGTTLLGKVLPDGVHPSHFAIVVHLARAGNGKTPGALASAMQVTKATMSHSLKVLEGHGFIEIRPNGTDARSKNVFLTDSGRAFQGEAIGAAARTFSQFLRESHIDTISDLLPGLAAIRTLLDQNRNPGIK</sequence>
<feature type="domain" description="HTH marR-type" evidence="1">
    <location>
        <begin position="1"/>
        <end position="139"/>
    </location>
</feature>
<dbReference type="InterPro" id="IPR011991">
    <property type="entry name" value="ArsR-like_HTH"/>
</dbReference>
<dbReference type="PRINTS" id="PR00598">
    <property type="entry name" value="HTHMARR"/>
</dbReference>
<dbReference type="EMBL" id="JAAAML010000002">
    <property type="protein sequence ID" value="MCO6409169.1"/>
    <property type="molecule type" value="Genomic_DNA"/>
</dbReference>
<dbReference type="SMART" id="SM00347">
    <property type="entry name" value="HTH_MARR"/>
    <property type="match status" value="1"/>
</dbReference>
<dbReference type="Proteomes" id="UP001320715">
    <property type="component" value="Unassembled WGS sequence"/>
</dbReference>
<dbReference type="Gene3D" id="1.10.10.10">
    <property type="entry name" value="Winged helix-like DNA-binding domain superfamily/Winged helix DNA-binding domain"/>
    <property type="match status" value="1"/>
</dbReference>
<accession>A0ABT1CSK0</accession>
<evidence type="ECO:0000313" key="3">
    <source>
        <dbReference type="Proteomes" id="UP001320715"/>
    </source>
</evidence>
<dbReference type="PANTHER" id="PTHR33164">
    <property type="entry name" value="TRANSCRIPTIONAL REGULATOR, MARR FAMILY"/>
    <property type="match status" value="1"/>
</dbReference>